<dbReference type="AlphaFoldDB" id="A0AA45KFW7"/>
<dbReference type="PANTHER" id="PTHR33545">
    <property type="entry name" value="UPF0750 MEMBRANE PROTEIN YITT-RELATED"/>
    <property type="match status" value="1"/>
</dbReference>
<dbReference type="Pfam" id="PF10035">
    <property type="entry name" value="DUF2179"/>
    <property type="match status" value="1"/>
</dbReference>
<dbReference type="Pfam" id="PF02588">
    <property type="entry name" value="YitT_membrane"/>
    <property type="match status" value="1"/>
</dbReference>
<keyword evidence="4 6" id="KW-1133">Transmembrane helix</keyword>
<keyword evidence="2" id="KW-1003">Cell membrane</keyword>
<dbReference type="RefSeq" id="WP_075525876.1">
    <property type="nucleotide sequence ID" value="NZ_CP070381.1"/>
</dbReference>
<sequence length="291" mass="31910">MKKLASVHFLYLLAIAVGTGIYAFGFVAFNMANHLAQGGVAGLSLISYALWHIDPSYTQLIVNIPLLILGYRFLGRRTFIYTIWGILSLAIWIWILQRVAFTVNIEHDNLIAALLAGVFAGTGIGIVFRFGGTTGGTDILAKLVQIKKGIPVGRMLFVFDAGVLALSLSYIDLKQMMYTLIASFIAMQVINLIQNGGYTVRGMLIITNKHAEVAKAIIEEIGRSATYLHGEGAYTGQSKEILYVVLNPGEIQEVKEVLAIVDPNAFTSIINVHEVIGDFSPTRGRYKELKK</sequence>
<organism evidence="8 9">
    <name type="scientific">Lactococcus taiwanensis</name>
    <dbReference type="NCBI Taxonomy" id="1151742"/>
    <lineage>
        <taxon>Bacteria</taxon>
        <taxon>Bacillati</taxon>
        <taxon>Bacillota</taxon>
        <taxon>Bacilli</taxon>
        <taxon>Lactobacillales</taxon>
        <taxon>Streptococcaceae</taxon>
        <taxon>Lactococcus</taxon>
    </lineage>
</organism>
<dbReference type="InterPro" id="IPR019264">
    <property type="entry name" value="DUF2179"/>
</dbReference>
<accession>A0AA45KFW7</accession>
<dbReference type="PIRSF" id="PIRSF006483">
    <property type="entry name" value="Membrane_protein_YitT"/>
    <property type="match status" value="1"/>
</dbReference>
<dbReference type="Proteomes" id="UP000663608">
    <property type="component" value="Chromosome"/>
</dbReference>
<dbReference type="EMBL" id="CP070872">
    <property type="protein sequence ID" value="QSE76615.1"/>
    <property type="molecule type" value="Genomic_DNA"/>
</dbReference>
<evidence type="ECO:0000259" key="7">
    <source>
        <dbReference type="Pfam" id="PF10035"/>
    </source>
</evidence>
<dbReference type="CDD" id="cd16380">
    <property type="entry name" value="YitT_C"/>
    <property type="match status" value="1"/>
</dbReference>
<keyword evidence="9" id="KW-1185">Reference proteome</keyword>
<name>A0AA45KFW7_9LACT</name>
<evidence type="ECO:0000256" key="3">
    <source>
        <dbReference type="ARBA" id="ARBA00022692"/>
    </source>
</evidence>
<evidence type="ECO:0000256" key="1">
    <source>
        <dbReference type="ARBA" id="ARBA00004651"/>
    </source>
</evidence>
<evidence type="ECO:0000256" key="2">
    <source>
        <dbReference type="ARBA" id="ARBA00022475"/>
    </source>
</evidence>
<evidence type="ECO:0000313" key="9">
    <source>
        <dbReference type="Proteomes" id="UP000663608"/>
    </source>
</evidence>
<dbReference type="InterPro" id="IPR051461">
    <property type="entry name" value="UPF0750_membrane"/>
</dbReference>
<proteinExistence type="predicted"/>
<evidence type="ECO:0000256" key="6">
    <source>
        <dbReference type="SAM" id="Phobius"/>
    </source>
</evidence>
<dbReference type="GO" id="GO:0005886">
    <property type="term" value="C:plasma membrane"/>
    <property type="evidence" value="ECO:0007669"/>
    <property type="project" value="UniProtKB-SubCell"/>
</dbReference>
<dbReference type="PANTHER" id="PTHR33545:SF10">
    <property type="entry name" value="UPF0750 MEMBRANE PROTEIN YPJC"/>
    <property type="match status" value="1"/>
</dbReference>
<feature type="transmembrane region" description="Helical" evidence="6">
    <location>
        <begin position="78"/>
        <end position="97"/>
    </location>
</feature>
<dbReference type="Gene3D" id="3.30.70.120">
    <property type="match status" value="1"/>
</dbReference>
<dbReference type="InterPro" id="IPR003740">
    <property type="entry name" value="YitT"/>
</dbReference>
<keyword evidence="3 6" id="KW-0812">Transmembrane</keyword>
<feature type="domain" description="DUF2179" evidence="7">
    <location>
        <begin position="223"/>
        <end position="277"/>
    </location>
</feature>
<feature type="transmembrane region" description="Helical" evidence="6">
    <location>
        <begin position="49"/>
        <end position="71"/>
    </location>
</feature>
<evidence type="ECO:0000256" key="4">
    <source>
        <dbReference type="ARBA" id="ARBA00022989"/>
    </source>
</evidence>
<keyword evidence="5 6" id="KW-0472">Membrane</keyword>
<feature type="transmembrane region" description="Helical" evidence="6">
    <location>
        <begin position="152"/>
        <end position="171"/>
    </location>
</feature>
<evidence type="ECO:0000256" key="5">
    <source>
        <dbReference type="ARBA" id="ARBA00023136"/>
    </source>
</evidence>
<dbReference type="KEGG" id="lti:JW886_09220"/>
<feature type="transmembrane region" description="Helical" evidence="6">
    <location>
        <begin position="177"/>
        <end position="193"/>
    </location>
</feature>
<evidence type="ECO:0000313" key="8">
    <source>
        <dbReference type="EMBL" id="QSE76615.1"/>
    </source>
</evidence>
<reference evidence="8 9" key="1">
    <citation type="submission" date="2021-02" db="EMBL/GenBank/DDBJ databases">
        <title>Complete genome sequence of Lactococcus lactis strain K_LL004.</title>
        <authorList>
            <person name="Kim H.B."/>
        </authorList>
    </citation>
    <scope>NUCLEOTIDE SEQUENCE [LARGE SCALE GENOMIC DNA]</scope>
    <source>
        <strain evidence="8 9">K_LL004</strain>
    </source>
</reference>
<protein>
    <submittedName>
        <fullName evidence="8">YitT family protein</fullName>
    </submittedName>
</protein>
<feature type="transmembrane region" description="Helical" evidence="6">
    <location>
        <begin position="109"/>
        <end position="131"/>
    </location>
</feature>
<comment type="subcellular location">
    <subcellularLocation>
        <location evidence="1">Cell membrane</location>
        <topology evidence="1">Multi-pass membrane protein</topology>
    </subcellularLocation>
</comment>
<dbReference type="InterPro" id="IPR015867">
    <property type="entry name" value="N-reg_PII/ATP_PRibTrfase_C"/>
</dbReference>
<gene>
    <name evidence="8" type="ORF">JW886_09220</name>
</gene>
<feature type="transmembrane region" description="Helical" evidence="6">
    <location>
        <begin position="9"/>
        <end position="29"/>
    </location>
</feature>